<dbReference type="Proteomes" id="UP001185012">
    <property type="component" value="Unassembled WGS sequence"/>
</dbReference>
<dbReference type="Gene3D" id="1.10.1740.70">
    <property type="entry name" value="ChaB"/>
    <property type="match status" value="1"/>
</dbReference>
<evidence type="ECO:0000313" key="2">
    <source>
        <dbReference type="Proteomes" id="UP001185012"/>
    </source>
</evidence>
<dbReference type="Pfam" id="PF06150">
    <property type="entry name" value="ChaB"/>
    <property type="match status" value="1"/>
</dbReference>
<keyword evidence="2" id="KW-1185">Reference proteome</keyword>
<sequence>MGVSRLAMDVEEIPLHDLVTEHLSERAKEIYSSSFHMVWIHTQGERVERQKIAHQVAWDRLKQEYTQPVRSPIQVDPGSFELKKK</sequence>
<dbReference type="InterPro" id="IPR037205">
    <property type="entry name" value="ChaB_sf"/>
</dbReference>
<comment type="caution">
    <text evidence="1">The sequence shown here is derived from an EMBL/GenBank/DDBJ whole genome shotgun (WGS) entry which is preliminary data.</text>
</comment>
<dbReference type="InterPro" id="IPR009317">
    <property type="entry name" value="ChaB"/>
</dbReference>
<gene>
    <name evidence="1" type="ORF">JOE21_002206</name>
</gene>
<accession>A0ABU1IN41</accession>
<reference evidence="1 2" key="1">
    <citation type="submission" date="2023-07" db="EMBL/GenBank/DDBJ databases">
        <title>Genomic Encyclopedia of Type Strains, Phase IV (KMG-IV): sequencing the most valuable type-strain genomes for metagenomic binning, comparative biology and taxonomic classification.</title>
        <authorList>
            <person name="Goeker M."/>
        </authorList>
    </citation>
    <scope>NUCLEOTIDE SEQUENCE [LARGE SCALE GENOMIC DNA]</scope>
    <source>
        <strain evidence="1 2">DSM 45903</strain>
    </source>
</reference>
<organism evidence="1 2">
    <name type="scientific">Desmospora profundinema</name>
    <dbReference type="NCBI Taxonomy" id="1571184"/>
    <lineage>
        <taxon>Bacteria</taxon>
        <taxon>Bacillati</taxon>
        <taxon>Bacillota</taxon>
        <taxon>Bacilli</taxon>
        <taxon>Bacillales</taxon>
        <taxon>Thermoactinomycetaceae</taxon>
        <taxon>Desmospora</taxon>
    </lineage>
</organism>
<dbReference type="EMBL" id="JAVDQG010000004">
    <property type="protein sequence ID" value="MDR6226200.1"/>
    <property type="molecule type" value="Genomic_DNA"/>
</dbReference>
<dbReference type="SUPFAM" id="SSF140376">
    <property type="entry name" value="ChaB-like"/>
    <property type="match status" value="1"/>
</dbReference>
<protein>
    <submittedName>
        <fullName evidence="1">Cation transport regulator ChaB</fullName>
    </submittedName>
</protein>
<evidence type="ECO:0000313" key="1">
    <source>
        <dbReference type="EMBL" id="MDR6226200.1"/>
    </source>
</evidence>
<proteinExistence type="predicted"/>
<name>A0ABU1IN41_9BACL</name>